<dbReference type="STRING" id="857967.G0QZV5"/>
<protein>
    <submittedName>
        <fullName evidence="8">Cation diffusion facilitator family transporter containing protein, putative</fullName>
    </submittedName>
</protein>
<dbReference type="Gene3D" id="1.20.1510.10">
    <property type="entry name" value="Cation efflux protein transmembrane domain"/>
    <property type="match status" value="1"/>
</dbReference>
<dbReference type="InParanoid" id="G0QZV5"/>
<evidence type="ECO:0000313" key="9">
    <source>
        <dbReference type="Proteomes" id="UP000008983"/>
    </source>
</evidence>
<dbReference type="Proteomes" id="UP000008983">
    <property type="component" value="Unassembled WGS sequence"/>
</dbReference>
<feature type="transmembrane region" description="Helical" evidence="6">
    <location>
        <begin position="43"/>
        <end position="62"/>
    </location>
</feature>
<dbReference type="eggNOG" id="KOG1483">
    <property type="taxonomic scope" value="Eukaryota"/>
</dbReference>
<gene>
    <name evidence="8" type="ORF">IMG5_160070</name>
</gene>
<keyword evidence="3 6" id="KW-0812">Transmembrane</keyword>
<dbReference type="InterPro" id="IPR045316">
    <property type="entry name" value="Msc2-like"/>
</dbReference>
<dbReference type="InterPro" id="IPR058533">
    <property type="entry name" value="Cation_efflux_TM"/>
</dbReference>
<evidence type="ECO:0000256" key="3">
    <source>
        <dbReference type="ARBA" id="ARBA00022692"/>
    </source>
</evidence>
<evidence type="ECO:0000256" key="6">
    <source>
        <dbReference type="SAM" id="Phobius"/>
    </source>
</evidence>
<keyword evidence="9" id="KW-1185">Reference proteome</keyword>
<dbReference type="GO" id="GO:0031410">
    <property type="term" value="C:cytoplasmic vesicle"/>
    <property type="evidence" value="ECO:0007669"/>
    <property type="project" value="TreeGrafter"/>
</dbReference>
<dbReference type="OMA" id="ICDYGEC"/>
<dbReference type="AlphaFoldDB" id="G0QZV5"/>
<dbReference type="GO" id="GO:0005385">
    <property type="term" value="F:zinc ion transmembrane transporter activity"/>
    <property type="evidence" value="ECO:0007669"/>
    <property type="project" value="InterPro"/>
</dbReference>
<keyword evidence="4 6" id="KW-1133">Transmembrane helix</keyword>
<dbReference type="Pfam" id="PF01545">
    <property type="entry name" value="Cation_efflux"/>
    <property type="match status" value="1"/>
</dbReference>
<feature type="domain" description="Cation efflux protein transmembrane" evidence="7">
    <location>
        <begin position="45"/>
        <end position="302"/>
    </location>
</feature>
<evidence type="ECO:0000256" key="4">
    <source>
        <dbReference type="ARBA" id="ARBA00022989"/>
    </source>
</evidence>
<feature type="transmembrane region" description="Helical" evidence="6">
    <location>
        <begin position="155"/>
        <end position="174"/>
    </location>
</feature>
<dbReference type="PANTHER" id="PTHR45755:SF2">
    <property type="entry name" value="ZINC TRANSPORTER PROTEIN DDB_G0269332-RELATED"/>
    <property type="match status" value="1"/>
</dbReference>
<feature type="transmembrane region" description="Helical" evidence="6">
    <location>
        <begin position="279"/>
        <end position="299"/>
    </location>
</feature>
<dbReference type="InterPro" id="IPR027469">
    <property type="entry name" value="Cation_efflux_TMD_sf"/>
</dbReference>
<comment type="subcellular location">
    <subcellularLocation>
        <location evidence="1">Membrane</location>
        <topology evidence="1">Multi-pass membrane protein</topology>
    </subcellularLocation>
</comment>
<organism evidence="8 9">
    <name type="scientific">Ichthyophthirius multifiliis</name>
    <name type="common">White spot disease agent</name>
    <name type="synonym">Ich</name>
    <dbReference type="NCBI Taxonomy" id="5932"/>
    <lineage>
        <taxon>Eukaryota</taxon>
        <taxon>Sar</taxon>
        <taxon>Alveolata</taxon>
        <taxon>Ciliophora</taxon>
        <taxon>Intramacronucleata</taxon>
        <taxon>Oligohymenophorea</taxon>
        <taxon>Hymenostomatida</taxon>
        <taxon>Ophryoglenina</taxon>
        <taxon>Ichthyophthirius</taxon>
    </lineage>
</organism>
<accession>G0QZV5</accession>
<dbReference type="SUPFAM" id="SSF161111">
    <property type="entry name" value="Cation efflux protein transmembrane domain-like"/>
    <property type="match status" value="1"/>
</dbReference>
<dbReference type="GO" id="GO:0006882">
    <property type="term" value="P:intracellular zinc ion homeostasis"/>
    <property type="evidence" value="ECO:0007669"/>
    <property type="project" value="InterPro"/>
</dbReference>
<dbReference type="PANTHER" id="PTHR45755">
    <property type="match status" value="1"/>
</dbReference>
<feature type="transmembrane region" description="Helical" evidence="6">
    <location>
        <begin position="111"/>
        <end position="135"/>
    </location>
</feature>
<dbReference type="GeneID" id="14905352"/>
<dbReference type="GO" id="GO:0016020">
    <property type="term" value="C:membrane"/>
    <property type="evidence" value="ECO:0007669"/>
    <property type="project" value="UniProtKB-SubCell"/>
</dbReference>
<proteinExistence type="predicted"/>
<keyword evidence="5 6" id="KW-0472">Membrane</keyword>
<feature type="transmembrane region" description="Helical" evidence="6">
    <location>
        <begin position="68"/>
        <end position="91"/>
    </location>
</feature>
<dbReference type="OrthoDB" id="5382797at2759"/>
<keyword evidence="2" id="KW-0813">Transport</keyword>
<name>G0QZV5_ICHMU</name>
<reference evidence="8 9" key="1">
    <citation type="submission" date="2011-07" db="EMBL/GenBank/DDBJ databases">
        <authorList>
            <person name="Coyne R."/>
            <person name="Brami D."/>
            <person name="Johnson J."/>
            <person name="Hostetler J."/>
            <person name="Hannick L."/>
            <person name="Clark T."/>
            <person name="Cassidy-Hanley D."/>
            <person name="Inman J."/>
        </authorList>
    </citation>
    <scope>NUCLEOTIDE SEQUENCE [LARGE SCALE GENOMIC DNA]</scope>
    <source>
        <strain evidence="8 9">G5</strain>
    </source>
</reference>
<evidence type="ECO:0000313" key="8">
    <source>
        <dbReference type="EMBL" id="EGR29250.1"/>
    </source>
</evidence>
<evidence type="ECO:0000256" key="1">
    <source>
        <dbReference type="ARBA" id="ARBA00004141"/>
    </source>
</evidence>
<dbReference type="EMBL" id="GL984170">
    <property type="protein sequence ID" value="EGR29250.1"/>
    <property type="molecule type" value="Genomic_DNA"/>
</dbReference>
<evidence type="ECO:0000256" key="2">
    <source>
        <dbReference type="ARBA" id="ARBA00022448"/>
    </source>
</evidence>
<dbReference type="RefSeq" id="XP_004030486.1">
    <property type="nucleotide sequence ID" value="XM_004030438.1"/>
</dbReference>
<dbReference type="GO" id="GO:0005794">
    <property type="term" value="C:Golgi apparatus"/>
    <property type="evidence" value="ECO:0007669"/>
    <property type="project" value="TreeGrafter"/>
</dbReference>
<evidence type="ECO:0000259" key="7">
    <source>
        <dbReference type="Pfam" id="PF01545"/>
    </source>
</evidence>
<sequence>MNIKIKNNEEYENKQKKIHHSSIIRKFIKYMKLSQQSEESQRLSYFIIQYLILITFSIIVGITYKDITLSICGIYTLMHIFSYSFSLYALIKAKHNQNTHYTYGYTRYETISAFSTCIFLIIQSFFNIMSSFHLHSEEQEDHKGYEDEENQSKKIFLYAKIGINIIGIICFWDYKYFSLNKNLDDICIETNKYAYQGLKEKQFQIFSLQFKNFQKYFNNNQEESQLKMLEKSEFLDKLQFMSSFENLHSVFLHFYIDFLFDCQQILSIMIRNFYFRNSIPFLVMLFVIIFTYEFTYSLLRVLLQASPIQDEKGVKNLSKQISSLSGVSYIANQRIWGMTAGYLVYYVNVIAKKNCDFNCLHDQIQCILKKKFYSYCIQIDLSENE</sequence>
<evidence type="ECO:0000256" key="5">
    <source>
        <dbReference type="ARBA" id="ARBA00023136"/>
    </source>
</evidence>
<dbReference type="GO" id="GO:1904257">
    <property type="term" value="P:zinc ion import into Golgi lumen"/>
    <property type="evidence" value="ECO:0007669"/>
    <property type="project" value="TreeGrafter"/>
</dbReference>